<dbReference type="InterPro" id="IPR000276">
    <property type="entry name" value="GPCR_Rhodpsn"/>
</dbReference>
<organism evidence="11 12">
    <name type="scientific">Tupaia chinensis</name>
    <name type="common">Chinese tree shrew</name>
    <name type="synonym">Tupaia belangeri chinensis</name>
    <dbReference type="NCBI Taxonomy" id="246437"/>
    <lineage>
        <taxon>Eukaryota</taxon>
        <taxon>Metazoa</taxon>
        <taxon>Chordata</taxon>
        <taxon>Craniata</taxon>
        <taxon>Vertebrata</taxon>
        <taxon>Euteleostomi</taxon>
        <taxon>Mammalia</taxon>
        <taxon>Eutheria</taxon>
        <taxon>Euarchontoglires</taxon>
        <taxon>Scandentia</taxon>
        <taxon>Tupaiidae</taxon>
        <taxon>Tupaia</taxon>
    </lineage>
</organism>
<keyword evidence="4 9" id="KW-1133">Transmembrane helix</keyword>
<dbReference type="PRINTS" id="PR00237">
    <property type="entry name" value="GPCRRHODOPSN"/>
</dbReference>
<dbReference type="EMBL" id="KB364536">
    <property type="protein sequence ID" value="ELV12419.1"/>
    <property type="molecule type" value="Genomic_DNA"/>
</dbReference>
<dbReference type="PANTHER" id="PTHR11334:SF29">
    <property type="entry name" value="MAS-RELATED G-PROTEIN COUPLED RECEPTOR MEMBER X2"/>
    <property type="match status" value="1"/>
</dbReference>
<dbReference type="STRING" id="246437.L8YBG3"/>
<feature type="domain" description="G-protein coupled receptors family 1 profile" evidence="10">
    <location>
        <begin position="26"/>
        <end position="81"/>
    </location>
</feature>
<sequence length="133" mass="15097">MEESLALVAKIFCISRCIGLTNLYMVILLTVLAFLLCGLPFGIYWFLLIWIGNHSEPLFCNLYSVSVVLSAINSSINPIIYFLVGSFRKRQWRCQWQTLRLVLQGALQDTPEVDKHGGNVQQEALEMTRSSLV</sequence>
<keyword evidence="5" id="KW-0297">G-protein coupled receptor</keyword>
<evidence type="ECO:0000256" key="5">
    <source>
        <dbReference type="ARBA" id="ARBA00023040"/>
    </source>
</evidence>
<name>L8YBG3_TUPCH</name>
<dbReference type="PRINTS" id="PR02108">
    <property type="entry name" value="MRGPCRFAMILY"/>
</dbReference>
<dbReference type="GO" id="GO:0005886">
    <property type="term" value="C:plasma membrane"/>
    <property type="evidence" value="ECO:0007669"/>
    <property type="project" value="UniProtKB-SubCell"/>
</dbReference>
<evidence type="ECO:0000256" key="2">
    <source>
        <dbReference type="ARBA" id="ARBA00022475"/>
    </source>
</evidence>
<dbReference type="SUPFAM" id="SSF81321">
    <property type="entry name" value="Family A G protein-coupled receptor-like"/>
    <property type="match status" value="1"/>
</dbReference>
<keyword evidence="2" id="KW-1003">Cell membrane</keyword>
<evidence type="ECO:0000256" key="7">
    <source>
        <dbReference type="ARBA" id="ARBA00023170"/>
    </source>
</evidence>
<keyword evidence="8" id="KW-0807">Transducer</keyword>
<evidence type="ECO:0000256" key="4">
    <source>
        <dbReference type="ARBA" id="ARBA00022989"/>
    </source>
</evidence>
<evidence type="ECO:0000256" key="9">
    <source>
        <dbReference type="SAM" id="Phobius"/>
    </source>
</evidence>
<reference evidence="12" key="2">
    <citation type="journal article" date="2013" name="Nat. Commun.">
        <title>Genome of the Chinese tree shrew.</title>
        <authorList>
            <person name="Fan Y."/>
            <person name="Huang Z.Y."/>
            <person name="Cao C.C."/>
            <person name="Chen C.S."/>
            <person name="Chen Y.X."/>
            <person name="Fan D.D."/>
            <person name="He J."/>
            <person name="Hou H.L."/>
            <person name="Hu L."/>
            <person name="Hu X.T."/>
            <person name="Jiang X.T."/>
            <person name="Lai R."/>
            <person name="Lang Y.S."/>
            <person name="Liang B."/>
            <person name="Liao S.G."/>
            <person name="Mu D."/>
            <person name="Ma Y.Y."/>
            <person name="Niu Y.Y."/>
            <person name="Sun X.Q."/>
            <person name="Xia J.Q."/>
            <person name="Xiao J."/>
            <person name="Xiong Z.Q."/>
            <person name="Xu L."/>
            <person name="Yang L."/>
            <person name="Zhang Y."/>
            <person name="Zhao W."/>
            <person name="Zhao X.D."/>
            <person name="Zheng Y.T."/>
            <person name="Zhou J.M."/>
            <person name="Zhu Y.B."/>
            <person name="Zhang G.J."/>
            <person name="Wang J."/>
            <person name="Yao Y.G."/>
        </authorList>
    </citation>
    <scope>NUCLEOTIDE SEQUENCE [LARGE SCALE GENOMIC DNA]</scope>
</reference>
<dbReference type="InterPro" id="IPR017452">
    <property type="entry name" value="GPCR_Rhodpsn_7TM"/>
</dbReference>
<evidence type="ECO:0000256" key="1">
    <source>
        <dbReference type="ARBA" id="ARBA00004651"/>
    </source>
</evidence>
<dbReference type="Gene3D" id="1.20.1070.10">
    <property type="entry name" value="Rhodopsin 7-helix transmembrane proteins"/>
    <property type="match status" value="1"/>
</dbReference>
<keyword evidence="7 11" id="KW-0675">Receptor</keyword>
<evidence type="ECO:0000256" key="6">
    <source>
        <dbReference type="ARBA" id="ARBA00023136"/>
    </source>
</evidence>
<protein>
    <submittedName>
        <fullName evidence="11">Mas-related G-protein coupled receptor member X2</fullName>
    </submittedName>
</protein>
<keyword evidence="3 9" id="KW-0812">Transmembrane</keyword>
<dbReference type="InterPro" id="IPR026234">
    <property type="entry name" value="MRGPCRFAMILY"/>
</dbReference>
<dbReference type="AlphaFoldDB" id="L8YBG3"/>
<proteinExistence type="predicted"/>
<accession>L8YBG3</accession>
<gene>
    <name evidence="11" type="ORF">TREES_T100015327</name>
</gene>
<keyword evidence="12" id="KW-1185">Reference proteome</keyword>
<feature type="transmembrane region" description="Helical" evidence="9">
    <location>
        <begin position="63"/>
        <end position="84"/>
    </location>
</feature>
<comment type="subcellular location">
    <subcellularLocation>
        <location evidence="1">Cell membrane</location>
        <topology evidence="1">Multi-pass membrane protein</topology>
    </subcellularLocation>
</comment>
<dbReference type="GO" id="GO:0004930">
    <property type="term" value="F:G protein-coupled receptor activity"/>
    <property type="evidence" value="ECO:0007669"/>
    <property type="project" value="UniProtKB-KW"/>
</dbReference>
<dbReference type="Proteomes" id="UP000011518">
    <property type="component" value="Unassembled WGS sequence"/>
</dbReference>
<evidence type="ECO:0000259" key="10">
    <source>
        <dbReference type="PROSITE" id="PS50262"/>
    </source>
</evidence>
<evidence type="ECO:0000256" key="8">
    <source>
        <dbReference type="ARBA" id="ARBA00023224"/>
    </source>
</evidence>
<dbReference type="InParanoid" id="L8YBG3"/>
<reference evidence="12" key="1">
    <citation type="submission" date="2012-07" db="EMBL/GenBank/DDBJ databases">
        <title>Genome of the Chinese tree shrew, a rising model animal genetically related to primates.</title>
        <authorList>
            <person name="Zhang G."/>
            <person name="Fan Y."/>
            <person name="Yao Y."/>
            <person name="Huang Z."/>
        </authorList>
    </citation>
    <scope>NUCLEOTIDE SEQUENCE [LARGE SCALE GENOMIC DNA]</scope>
</reference>
<dbReference type="PANTHER" id="PTHR11334">
    <property type="entry name" value="MAS-RELATED G-PROTEIN COUPLED RECEPTOR"/>
    <property type="match status" value="1"/>
</dbReference>
<evidence type="ECO:0000313" key="11">
    <source>
        <dbReference type="EMBL" id="ELV12419.1"/>
    </source>
</evidence>
<evidence type="ECO:0000256" key="3">
    <source>
        <dbReference type="ARBA" id="ARBA00022692"/>
    </source>
</evidence>
<keyword evidence="6 9" id="KW-0472">Membrane</keyword>
<feature type="transmembrane region" description="Helical" evidence="9">
    <location>
        <begin position="23"/>
        <end position="51"/>
    </location>
</feature>
<dbReference type="PROSITE" id="PS50262">
    <property type="entry name" value="G_PROTEIN_RECEP_F1_2"/>
    <property type="match status" value="1"/>
</dbReference>
<evidence type="ECO:0000313" key="12">
    <source>
        <dbReference type="Proteomes" id="UP000011518"/>
    </source>
</evidence>